<feature type="compositionally biased region" description="Polar residues" evidence="1">
    <location>
        <begin position="154"/>
        <end position="163"/>
    </location>
</feature>
<sequence>MAARLGEDGNRQALAHFITTSPWEAAYVRARLAWRMQQVVTPTALIVDEEVGHVEKWQLALDVIDETRSWGIEVFLVVADGGYGDAAAFRLGLEKRGLDYWWASPPRPLPSPNCLCAGCWPNSPPPSPNPSSSGCPTCPPTPRWPPSCAPQSCAGASSTTTAK</sequence>
<protein>
    <submittedName>
        <fullName evidence="3">SRSO17 transposase</fullName>
    </submittedName>
</protein>
<dbReference type="Proteomes" id="UP000588098">
    <property type="component" value="Unassembled WGS sequence"/>
</dbReference>
<dbReference type="Pfam" id="PF13546">
    <property type="entry name" value="DDE_5"/>
    <property type="match status" value="1"/>
</dbReference>
<reference evidence="3 4" key="1">
    <citation type="submission" date="2020-08" db="EMBL/GenBank/DDBJ databases">
        <title>Genomic Encyclopedia of Type Strains, Phase III (KMG-III): the genomes of soil and plant-associated and newly described type strains.</title>
        <authorList>
            <person name="Whitman W."/>
        </authorList>
    </citation>
    <scope>NUCLEOTIDE SEQUENCE [LARGE SCALE GENOMIC DNA]</scope>
    <source>
        <strain evidence="3 4">CECT 8305</strain>
    </source>
</reference>
<comment type="caution">
    <text evidence="3">The sequence shown here is derived from an EMBL/GenBank/DDBJ whole genome shotgun (WGS) entry which is preliminary data.</text>
</comment>
<feature type="domain" description="Transposase IS701-like DDE" evidence="2">
    <location>
        <begin position="48"/>
        <end position="102"/>
    </location>
</feature>
<dbReference type="AlphaFoldDB" id="A0A7W9QI34"/>
<name>A0A7W9QI34_9ACTN</name>
<organism evidence="3 4">
    <name type="scientific">Streptomyces zagrosensis</name>
    <dbReference type="NCBI Taxonomy" id="1042984"/>
    <lineage>
        <taxon>Bacteria</taxon>
        <taxon>Bacillati</taxon>
        <taxon>Actinomycetota</taxon>
        <taxon>Actinomycetes</taxon>
        <taxon>Kitasatosporales</taxon>
        <taxon>Streptomycetaceae</taxon>
        <taxon>Streptomyces</taxon>
    </lineage>
</organism>
<evidence type="ECO:0000259" key="2">
    <source>
        <dbReference type="Pfam" id="PF13546"/>
    </source>
</evidence>
<keyword evidence="4" id="KW-1185">Reference proteome</keyword>
<feature type="region of interest" description="Disordered" evidence="1">
    <location>
        <begin position="124"/>
        <end position="163"/>
    </location>
</feature>
<evidence type="ECO:0000313" key="3">
    <source>
        <dbReference type="EMBL" id="MBB5940384.1"/>
    </source>
</evidence>
<accession>A0A7W9QI34</accession>
<dbReference type="PANTHER" id="PTHR33627">
    <property type="entry name" value="TRANSPOSASE"/>
    <property type="match status" value="1"/>
</dbReference>
<dbReference type="PANTHER" id="PTHR33627:SF1">
    <property type="entry name" value="TRANSPOSASE"/>
    <property type="match status" value="1"/>
</dbReference>
<gene>
    <name evidence="3" type="ORF">FHS42_007482</name>
</gene>
<feature type="compositionally biased region" description="Pro residues" evidence="1">
    <location>
        <begin position="137"/>
        <end position="148"/>
    </location>
</feature>
<evidence type="ECO:0000313" key="4">
    <source>
        <dbReference type="Proteomes" id="UP000588098"/>
    </source>
</evidence>
<evidence type="ECO:0000256" key="1">
    <source>
        <dbReference type="SAM" id="MobiDB-lite"/>
    </source>
</evidence>
<dbReference type="EMBL" id="JACHJL010000044">
    <property type="protein sequence ID" value="MBB5940384.1"/>
    <property type="molecule type" value="Genomic_DNA"/>
</dbReference>
<proteinExistence type="predicted"/>
<dbReference type="InterPro" id="IPR038721">
    <property type="entry name" value="IS701-like_DDE_dom"/>
</dbReference>
<dbReference type="InterPro" id="IPR039365">
    <property type="entry name" value="IS701-like"/>
</dbReference>